<organism evidence="2 3">
    <name type="scientific">Fusarium austroafricanum</name>
    <dbReference type="NCBI Taxonomy" id="2364996"/>
    <lineage>
        <taxon>Eukaryota</taxon>
        <taxon>Fungi</taxon>
        <taxon>Dikarya</taxon>
        <taxon>Ascomycota</taxon>
        <taxon>Pezizomycotina</taxon>
        <taxon>Sordariomycetes</taxon>
        <taxon>Hypocreomycetidae</taxon>
        <taxon>Hypocreales</taxon>
        <taxon>Nectriaceae</taxon>
        <taxon>Fusarium</taxon>
        <taxon>Fusarium concolor species complex</taxon>
    </lineage>
</organism>
<feature type="domain" description="F-box" evidence="1">
    <location>
        <begin position="3"/>
        <end position="55"/>
    </location>
</feature>
<comment type="caution">
    <text evidence="2">The sequence shown here is derived from an EMBL/GenBank/DDBJ whole genome shotgun (WGS) entry which is preliminary data.</text>
</comment>
<protein>
    <recommendedName>
        <fullName evidence="1">F-box domain-containing protein</fullName>
    </recommendedName>
</protein>
<dbReference type="SUPFAM" id="SSF52047">
    <property type="entry name" value="RNI-like"/>
    <property type="match status" value="1"/>
</dbReference>
<dbReference type="Gene3D" id="3.80.10.10">
    <property type="entry name" value="Ribonuclease Inhibitor"/>
    <property type="match status" value="1"/>
</dbReference>
<dbReference type="CDD" id="cd09917">
    <property type="entry name" value="F-box_SF"/>
    <property type="match status" value="1"/>
</dbReference>
<keyword evidence="3" id="KW-1185">Reference proteome</keyword>
<accession>A0A8H4KW76</accession>
<dbReference type="InterPro" id="IPR001810">
    <property type="entry name" value="F-box_dom"/>
</dbReference>
<dbReference type="PROSITE" id="PS50181">
    <property type="entry name" value="FBOX"/>
    <property type="match status" value="1"/>
</dbReference>
<dbReference type="Proteomes" id="UP000605986">
    <property type="component" value="Unassembled WGS sequence"/>
</dbReference>
<evidence type="ECO:0000259" key="1">
    <source>
        <dbReference type="PROSITE" id="PS50181"/>
    </source>
</evidence>
<dbReference type="EMBL" id="JAADJG010000008">
    <property type="protein sequence ID" value="KAF4457881.1"/>
    <property type="molecule type" value="Genomic_DNA"/>
</dbReference>
<evidence type="ECO:0000313" key="2">
    <source>
        <dbReference type="EMBL" id="KAF4457881.1"/>
    </source>
</evidence>
<sequence length="485" mass="54868">MAPLSLLDCPSEVLVSIAQLLPKPDLANLCMACQALHNLAEPLVYSDVRIMWDRRYYAPITKILRLLRTLLDRPALCNIIRSLKFEGYRFIDYDSPPWPGETPEPPEIPLLPMEKLTAAITRMSLSQSFADCWMREILYSESEHLDLGKGRSLNAIRQVQTASSQAGAAMLVSLLPNLEHLCLSAHWTTNTRYLGWVIRDALHNPDSHLRNFNSLKYVSLVETSDEEHRLKPENTADALAFFYLPNIETLSISIDNPTNFSWPFSSPPNPASLKSLEIFRLRETHLAPILSVTKNLKELQYHWYYRSDLDEEVSTDIVMLDIMAEAFLKVSSSLEGLHITSLTHPAFSRGDYDPPDVSFQGSLARLRGMTKLRTLHVPWVFLARRDDFSTTGGIGRATPNNLEHLALDDYVLSEEEEEEEDDDGLDKVMISAFERELESGSLSHAKSLKSVCLPESSYAGGFSDYCRKRVKLLEARFGLVLSFSE</sequence>
<name>A0A8H4KW76_9HYPO</name>
<dbReference type="AlphaFoldDB" id="A0A8H4KW76"/>
<dbReference type="OrthoDB" id="4191831at2759"/>
<gene>
    <name evidence="2" type="ORF">F53441_234</name>
</gene>
<evidence type="ECO:0000313" key="3">
    <source>
        <dbReference type="Proteomes" id="UP000605986"/>
    </source>
</evidence>
<dbReference type="InterPro" id="IPR032675">
    <property type="entry name" value="LRR_dom_sf"/>
</dbReference>
<reference evidence="2" key="1">
    <citation type="submission" date="2020-01" db="EMBL/GenBank/DDBJ databases">
        <title>Identification and distribution of gene clusters putatively required for synthesis of sphingolipid metabolism inhibitors in phylogenetically diverse species of the filamentous fungus Fusarium.</title>
        <authorList>
            <person name="Kim H.-S."/>
            <person name="Busman M."/>
            <person name="Brown D.W."/>
            <person name="Divon H."/>
            <person name="Uhlig S."/>
            <person name="Proctor R.H."/>
        </authorList>
    </citation>
    <scope>NUCLEOTIDE SEQUENCE</scope>
    <source>
        <strain evidence="2">NRRL 53441</strain>
    </source>
</reference>
<proteinExistence type="predicted"/>